<evidence type="ECO:0000256" key="3">
    <source>
        <dbReference type="ARBA" id="ARBA00022553"/>
    </source>
</evidence>
<dbReference type="Pfam" id="PF00668">
    <property type="entry name" value="Condensation"/>
    <property type="match status" value="1"/>
</dbReference>
<dbReference type="SUPFAM" id="SSF56801">
    <property type="entry name" value="Acetyl-CoA synthetase-like"/>
    <property type="match status" value="1"/>
</dbReference>
<dbReference type="FunFam" id="3.40.50.980:FF:000002">
    <property type="entry name" value="Enterobactin synthetase component F"/>
    <property type="match status" value="1"/>
</dbReference>
<dbReference type="PDB" id="6EA3">
    <property type="method" value="X-ray"/>
    <property type="resolution" value="1.65 A"/>
    <property type="chains" value="B=421-958"/>
</dbReference>
<dbReference type="InterPro" id="IPR009081">
    <property type="entry name" value="PP-bd_ACP"/>
</dbReference>
<dbReference type="eggNOG" id="COG1020">
    <property type="taxonomic scope" value="Bacteria"/>
</dbReference>
<comment type="cofactor">
    <cofactor evidence="1">
        <name>pantetheine 4'-phosphate</name>
        <dbReference type="ChEBI" id="CHEBI:47942"/>
    </cofactor>
</comment>
<dbReference type="CDD" id="cd17646">
    <property type="entry name" value="A_NRPS_AB3403-like"/>
    <property type="match status" value="1"/>
</dbReference>
<dbReference type="HOGENOM" id="CLU_000022_2_4_11"/>
<reference evidence="7 8" key="2">
    <citation type="submission" date="2018-08" db="PDB data bank">
        <title>Comprehensive analysis of protein-protein interactions between MbtH-like protein FscK and adenylation domains in nonribosomal biosynthesis of Fuscachelins.</title>
        <authorList>
            <person name="Bruner S.D."/>
            <person name="Zagulyaeva A.A."/>
        </authorList>
    </citation>
    <scope>X-RAY CRYSTALLOGRAPHY (1.65 ANGSTROMS) OF 421-958</scope>
</reference>
<accession>Q47NS0</accession>
<dbReference type="PROSITE" id="PS50075">
    <property type="entry name" value="CARRIER"/>
    <property type="match status" value="1"/>
</dbReference>
<evidence type="ECO:0000256" key="1">
    <source>
        <dbReference type="ARBA" id="ARBA00001957"/>
    </source>
</evidence>
<dbReference type="PDBsum" id="6EBY"/>
<dbReference type="InterPro" id="IPR010071">
    <property type="entry name" value="AA_adenyl_dom"/>
</dbReference>
<sequence>MTQRPSGISEVLPLGPLQEGLLFHHALTGADGDVYALQCRVALHGRIDTARLRRAARALLQRYPNLRAGFAHEGLDQPVQFVPADVDVAWEETRAEGDPAAAAEPLAERELAHRFDLAAPPLLRFLLVRGYTEHVLVVTAHHILLDGWSLPLLITELCTLYAADGDTAALPPAPSYRDYLAWLARLDRDAAADAWRTALADLPGPCLVAPGRSGTARPPRRTTRVLPAALGARLRDAARAHRVTPNTVFQAAWAIALATRTGSTDVVFGQPVSGRTPDVPGSEAMIGLFTNTLPVRVRLGVAETAAALLRRIHTEQAALVDHHALGLSAVQRAAGTATLFDTLLVVENFPVDRSRHAADHAGMRVTGVTVRDATHYPLVLVVLPEEDITLCVDYDPDQFSAADAEAVLDLVVRVLTQLVDDSERPLCAFDLLGDAERAALAAHNATRHPLAEHTLTALVDAAAHTHADRVALIADGIRLTYREVHDRAGRLAALLAERGVAPGDVVAVALPRSADLVIALLGVLRAGAAYLPLDVDHPPARLAAMVERARAGTVVTCQGALPRLGDRLPGTVVVDDAATRDRLAGLEPLPTRDVHPDQLAYTIFTSGSTGEPKGVGVAHRAIANRLQWMQHTYRLTPEDRVAQKTPVGFDVSVWEFFWPLITGATLVVARPGGHRDPAYLAALFAEHKVTVCHFVPSLLRVFLNEPTARRATALRQVIVSGEALDADLARAWARTLPQARLDNLYGPTEAAVDVTSHPVCGAGTEPVRDPVPIGRPVWNTELYVLDSSLRPLPTGAVGELYLGGVQLARGYVGRPGMTASRFVANPFGPPGSRLYRTGDLVRRRADGAVEYLGRVDDQVKINGVRVEPGEVEAVLRAQPGVADAAVAARPAPAGGLRLVGYLVPDGSPPDVDEVRRGLADRLPAAWVPAAFVVVDALPLTVNGKLRRDALPDPDPGPVSRRAPRTPLEHALCAAFAEVLGMAEVSADADFFALGGDSVSSLRLVGRLVREGIHLTVRDVFTYRTPERLADAVPTTPPSEAEPPASEETPEEDDFSDLITPDEFAELAQTWREQD</sequence>
<dbReference type="SUPFAM" id="SSF47336">
    <property type="entry name" value="ACP-like"/>
    <property type="match status" value="1"/>
</dbReference>
<dbReference type="InterPro" id="IPR029058">
    <property type="entry name" value="AB_hydrolase_fold"/>
</dbReference>
<dbReference type="GO" id="GO:0003824">
    <property type="term" value="F:catalytic activity"/>
    <property type="evidence" value="ECO:0007669"/>
    <property type="project" value="InterPro"/>
</dbReference>
<dbReference type="Gene3D" id="3.30.300.30">
    <property type="match status" value="1"/>
</dbReference>
<evidence type="ECO:0007829" key="7">
    <source>
        <dbReference type="PDB" id="6EA3"/>
    </source>
</evidence>
<dbReference type="FunFam" id="2.30.38.10:FF:000001">
    <property type="entry name" value="Non-ribosomal peptide synthetase PvdI"/>
    <property type="match status" value="1"/>
</dbReference>
<dbReference type="KEGG" id="tfu:Tfu_1866"/>
<dbReference type="GO" id="GO:0031177">
    <property type="term" value="F:phosphopantetheine binding"/>
    <property type="evidence" value="ECO:0007669"/>
    <property type="project" value="InterPro"/>
</dbReference>
<dbReference type="InterPro" id="IPR023213">
    <property type="entry name" value="CAT-like_dom_sf"/>
</dbReference>
<dbReference type="FunFam" id="3.40.50.980:FF:000001">
    <property type="entry name" value="Non-ribosomal peptide synthetase"/>
    <property type="match status" value="1"/>
</dbReference>
<dbReference type="GO" id="GO:0005829">
    <property type="term" value="C:cytosol"/>
    <property type="evidence" value="ECO:0007669"/>
    <property type="project" value="TreeGrafter"/>
</dbReference>
<dbReference type="GO" id="GO:0043041">
    <property type="term" value="P:amino acid activation for nonribosomal peptide biosynthetic process"/>
    <property type="evidence" value="ECO:0007669"/>
    <property type="project" value="TreeGrafter"/>
</dbReference>
<dbReference type="Gene3D" id="2.30.38.10">
    <property type="entry name" value="Luciferase, Domain 3"/>
    <property type="match status" value="1"/>
</dbReference>
<dbReference type="NCBIfam" id="TIGR01733">
    <property type="entry name" value="AA-adenyl-dom"/>
    <property type="match status" value="1"/>
</dbReference>
<feature type="domain" description="Carrier" evidence="5">
    <location>
        <begin position="962"/>
        <end position="1036"/>
    </location>
</feature>
<gene>
    <name evidence="6" type="ordered locus">Tfu_1866</name>
</gene>
<dbReference type="Gene3D" id="3.40.50.1820">
    <property type="entry name" value="alpha/beta hydrolase"/>
    <property type="match status" value="1"/>
</dbReference>
<dbReference type="InterPro" id="IPR045851">
    <property type="entry name" value="AMP-bd_C_sf"/>
</dbReference>
<dbReference type="PANTHER" id="PTHR45527">
    <property type="entry name" value="NONRIBOSOMAL PEPTIDE SYNTHETASE"/>
    <property type="match status" value="1"/>
</dbReference>
<dbReference type="PDBsum" id="6EA3"/>
<dbReference type="SMR" id="Q47NS0"/>
<name>Q47NS0_THEFY</name>
<dbReference type="SMART" id="SM00823">
    <property type="entry name" value="PKS_PP"/>
    <property type="match status" value="1"/>
</dbReference>
<evidence type="ECO:0000313" key="6">
    <source>
        <dbReference type="EMBL" id="AAZ55899.1"/>
    </source>
</evidence>
<evidence type="ECO:0007829" key="8">
    <source>
        <dbReference type="PDB" id="6EBY"/>
    </source>
</evidence>
<dbReference type="InterPro" id="IPR036736">
    <property type="entry name" value="ACP-like_sf"/>
</dbReference>
<dbReference type="SUPFAM" id="SSF52777">
    <property type="entry name" value="CoA-dependent acyltransferases"/>
    <property type="match status" value="2"/>
</dbReference>
<dbReference type="InterPro" id="IPR020806">
    <property type="entry name" value="PKS_PP-bd"/>
</dbReference>
<dbReference type="GO" id="GO:0044550">
    <property type="term" value="P:secondary metabolite biosynthetic process"/>
    <property type="evidence" value="ECO:0007669"/>
    <property type="project" value="TreeGrafter"/>
</dbReference>
<dbReference type="FunFam" id="3.40.50.12780:FF:000012">
    <property type="entry name" value="Non-ribosomal peptide synthetase"/>
    <property type="match status" value="1"/>
</dbReference>
<organism evidence="6">
    <name type="scientific">Thermobifida fusca (strain YX)</name>
    <dbReference type="NCBI Taxonomy" id="269800"/>
    <lineage>
        <taxon>Bacteria</taxon>
        <taxon>Bacillati</taxon>
        <taxon>Actinomycetota</taxon>
        <taxon>Actinomycetes</taxon>
        <taxon>Streptosporangiales</taxon>
        <taxon>Nocardiopsidaceae</taxon>
        <taxon>Thermobifida</taxon>
    </lineage>
</organism>
<dbReference type="InterPro" id="IPR001242">
    <property type="entry name" value="Condensation_dom"/>
</dbReference>
<keyword evidence="7 8" id="KW-0002">3D-structure</keyword>
<keyword evidence="2" id="KW-0596">Phosphopantetheine</keyword>
<evidence type="ECO:0000256" key="4">
    <source>
        <dbReference type="SAM" id="MobiDB-lite"/>
    </source>
</evidence>
<dbReference type="STRING" id="269800.Tfu_1866"/>
<dbReference type="AlphaFoldDB" id="Q47NS0"/>
<protein>
    <submittedName>
        <fullName evidence="6">Amino acid adenylation</fullName>
    </submittedName>
</protein>
<dbReference type="Pfam" id="PF13193">
    <property type="entry name" value="AMP-binding_C"/>
    <property type="match status" value="1"/>
</dbReference>
<dbReference type="RefSeq" id="WP_011292290.1">
    <property type="nucleotide sequence ID" value="NC_007333.1"/>
</dbReference>
<dbReference type="Pfam" id="PF00550">
    <property type="entry name" value="PP-binding"/>
    <property type="match status" value="1"/>
</dbReference>
<dbReference type="PANTHER" id="PTHR45527:SF1">
    <property type="entry name" value="FATTY ACID SYNTHASE"/>
    <property type="match status" value="1"/>
</dbReference>
<feature type="region of interest" description="Disordered" evidence="4">
    <location>
        <begin position="1027"/>
        <end position="1057"/>
    </location>
</feature>
<reference evidence="6" key="1">
    <citation type="submission" date="2005-07" db="EMBL/GenBank/DDBJ databases">
        <title>Complete sequence of Thermobifida fusca YX.</title>
        <authorList>
            <consortium name="US DOE Joint Genome Institute"/>
            <person name="Copeland A."/>
            <person name="Lucas S."/>
            <person name="Lapidus A."/>
            <person name="Barry K."/>
            <person name="Detter J.C."/>
            <person name="Glavina T."/>
            <person name="Hammon N."/>
            <person name="Israni S."/>
            <person name="Pitluck S."/>
            <person name="Di Bartolo G."/>
            <person name="Chain P."/>
            <person name="Schmutz J."/>
            <person name="Larimer F."/>
            <person name="Land M."/>
            <person name="Lykidis A."/>
            <person name="Richardson P."/>
        </authorList>
    </citation>
    <scope>NUCLEOTIDE SEQUENCE</scope>
    <source>
        <strain evidence="6">YX</strain>
    </source>
</reference>
<dbReference type="PDB" id="6EBY">
    <property type="method" value="X-ray"/>
    <property type="resolution" value="1.85 A"/>
    <property type="chains" value="B/D=779-855"/>
</dbReference>
<evidence type="ECO:0000259" key="5">
    <source>
        <dbReference type="PROSITE" id="PS50075"/>
    </source>
</evidence>
<dbReference type="Gene3D" id="3.30.559.10">
    <property type="entry name" value="Chloramphenicol acetyltransferase-like domain"/>
    <property type="match status" value="1"/>
</dbReference>
<dbReference type="Gene3D" id="3.30.559.30">
    <property type="entry name" value="Nonribosomal peptide synthetase, condensation domain"/>
    <property type="match status" value="1"/>
</dbReference>
<dbReference type="InterPro" id="IPR006162">
    <property type="entry name" value="Ppantetheine_attach_site"/>
</dbReference>
<dbReference type="InterPro" id="IPR000873">
    <property type="entry name" value="AMP-dep_synth/lig_dom"/>
</dbReference>
<dbReference type="InterPro" id="IPR025110">
    <property type="entry name" value="AMP-bd_C"/>
</dbReference>
<dbReference type="Gene3D" id="3.40.50.980">
    <property type="match status" value="2"/>
</dbReference>
<proteinExistence type="evidence at protein level"/>
<dbReference type="FunFam" id="1.10.1200.10:FF:000005">
    <property type="entry name" value="Nonribosomal peptide synthetase 1"/>
    <property type="match status" value="1"/>
</dbReference>
<keyword evidence="3" id="KW-0597">Phosphoprotein</keyword>
<dbReference type="PROSITE" id="PS00012">
    <property type="entry name" value="PHOSPHOPANTETHEINE"/>
    <property type="match status" value="1"/>
</dbReference>
<evidence type="ECO:0000256" key="2">
    <source>
        <dbReference type="ARBA" id="ARBA00022450"/>
    </source>
</evidence>
<dbReference type="EMBL" id="CP000088">
    <property type="protein sequence ID" value="AAZ55899.1"/>
    <property type="molecule type" value="Genomic_DNA"/>
</dbReference>
<dbReference type="Pfam" id="PF00501">
    <property type="entry name" value="AMP-binding"/>
    <property type="match status" value="1"/>
</dbReference>
<dbReference type="GO" id="GO:0008610">
    <property type="term" value="P:lipid biosynthetic process"/>
    <property type="evidence" value="ECO:0007669"/>
    <property type="project" value="UniProtKB-ARBA"/>
</dbReference>